<dbReference type="OrthoDB" id="7327264at2"/>
<dbReference type="InterPro" id="IPR047952">
    <property type="entry name" value="Transpos_IS4"/>
</dbReference>
<feature type="region of interest" description="Disordered" evidence="5">
    <location>
        <begin position="410"/>
        <end position="433"/>
    </location>
</feature>
<protein>
    <submittedName>
        <fullName evidence="8">Transposase IS4 family protein</fullName>
    </submittedName>
</protein>
<dbReference type="EMBL" id="CP002530">
    <property type="protein sequence ID" value="ADY37450.1"/>
    <property type="molecule type" value="Genomic_DNA"/>
</dbReference>
<keyword evidence="4" id="KW-0233">DNA recombination</keyword>
<evidence type="ECO:0000313" key="9">
    <source>
        <dbReference type="Proteomes" id="UP000007486"/>
    </source>
</evidence>
<evidence type="ECO:0000256" key="3">
    <source>
        <dbReference type="ARBA" id="ARBA00023125"/>
    </source>
</evidence>
<organism evidence="8 9">
    <name type="scientific">Phocaeicola salanitronis (strain DSM 18170 / JCM 13657 / CCUG 60908 / BL78)</name>
    <name type="common">Bacteroides salanitronis</name>
    <dbReference type="NCBI Taxonomy" id="667015"/>
    <lineage>
        <taxon>Bacteria</taxon>
        <taxon>Pseudomonadati</taxon>
        <taxon>Bacteroidota</taxon>
        <taxon>Bacteroidia</taxon>
        <taxon>Bacteroidales</taxon>
        <taxon>Bacteroidaceae</taxon>
        <taxon>Phocaeicola</taxon>
    </lineage>
</organism>
<evidence type="ECO:0000256" key="1">
    <source>
        <dbReference type="ARBA" id="ARBA00010075"/>
    </source>
</evidence>
<sequence>MHLDELKCHATDLVRLLPRQMLARLAKSTEVDRYAKELQGERLFNLLLYGLIRCKRLSQRKLEKVFESRAFCTLFDYSLGERVSHSSISERLSKVNVEFFRKAYEVFYDKLHSLYTPREIERKLLVRVDSTLVAETCNKLKKGFTVGKRPVGKDACRQRRQVKYTMGYEGFAAKLAEVLDEPAYLSEDVALPKAIDGMIKKDPEHSNLYVFDRGLSSLRAYDSMTGQHARFVGRIKTNRSMETVRVLEIPEADKCAPEKLVLDEDKVVHLREGGSRKFGTEEYRVITAHFKEPRDTTRPQNKGKAKRVENRICFITNDMELPAKEVAEIYRRRWDIEVFFRFLKQELSFSHFLSVNENGLQVILYMTLITAMLVMIYKRENKLGYSMAVFTLDLEMEDYAMGLASEMAAGNRGTPHGSQKGKHKRLEANGLTP</sequence>
<keyword evidence="9" id="KW-1185">Reference proteome</keyword>
<keyword evidence="6" id="KW-1133">Transmembrane helix</keyword>
<dbReference type="InterPro" id="IPR002559">
    <property type="entry name" value="Transposase_11"/>
</dbReference>
<evidence type="ECO:0000256" key="6">
    <source>
        <dbReference type="SAM" id="Phobius"/>
    </source>
</evidence>
<dbReference type="Pfam" id="PF01609">
    <property type="entry name" value="DDE_Tnp_1"/>
    <property type="match status" value="1"/>
</dbReference>
<evidence type="ECO:0000256" key="2">
    <source>
        <dbReference type="ARBA" id="ARBA00022578"/>
    </source>
</evidence>
<comment type="similarity">
    <text evidence="1">Belongs to the transposase 11 family.</text>
</comment>
<dbReference type="GO" id="GO:0006313">
    <property type="term" value="P:DNA transposition"/>
    <property type="evidence" value="ECO:0007669"/>
    <property type="project" value="InterPro"/>
</dbReference>
<dbReference type="NCBIfam" id="NF033592">
    <property type="entry name" value="transpos_IS4_1"/>
    <property type="match status" value="1"/>
</dbReference>
<evidence type="ECO:0000256" key="4">
    <source>
        <dbReference type="ARBA" id="ARBA00023172"/>
    </source>
</evidence>
<dbReference type="eggNOG" id="COG3385">
    <property type="taxonomic scope" value="Bacteria"/>
</dbReference>
<evidence type="ECO:0000256" key="5">
    <source>
        <dbReference type="SAM" id="MobiDB-lite"/>
    </source>
</evidence>
<proteinExistence type="inferred from homology"/>
<dbReference type="PANTHER" id="PTHR33258">
    <property type="entry name" value="TRANSPOSASE INSL FOR INSERTION SEQUENCE ELEMENT IS186A-RELATED"/>
    <property type="match status" value="1"/>
</dbReference>
<gene>
    <name evidence="8" type="ordered locus">Bacsa_2920</name>
</gene>
<dbReference type="GO" id="GO:0003677">
    <property type="term" value="F:DNA binding"/>
    <property type="evidence" value="ECO:0007669"/>
    <property type="project" value="UniProtKB-KW"/>
</dbReference>
<keyword evidence="3" id="KW-0238">DNA-binding</keyword>
<evidence type="ECO:0000313" key="8">
    <source>
        <dbReference type="EMBL" id="ADY37450.1"/>
    </source>
</evidence>
<dbReference type="PANTHER" id="PTHR33258:SF1">
    <property type="entry name" value="TRANSPOSASE INSL FOR INSERTION SEQUENCE ELEMENT IS186A-RELATED"/>
    <property type="match status" value="1"/>
</dbReference>
<dbReference type="AlphaFoldDB" id="F0R1Y4"/>
<keyword evidence="6" id="KW-0472">Membrane</keyword>
<name>F0R1Y4_PHOSB</name>
<dbReference type="SUPFAM" id="SSF53098">
    <property type="entry name" value="Ribonuclease H-like"/>
    <property type="match status" value="1"/>
</dbReference>
<dbReference type="KEGG" id="bsa:Bacsa_2920"/>
<dbReference type="HOGENOM" id="CLU_681278_0_0_10"/>
<evidence type="ECO:0000259" key="7">
    <source>
        <dbReference type="Pfam" id="PF01609"/>
    </source>
</evidence>
<feature type="domain" description="Transposase IS4-like" evidence="7">
    <location>
        <begin position="128"/>
        <end position="373"/>
    </location>
</feature>
<dbReference type="InterPro" id="IPR012337">
    <property type="entry name" value="RNaseH-like_sf"/>
</dbReference>
<accession>F0R1Y4</accession>
<dbReference type="GO" id="GO:0004803">
    <property type="term" value="F:transposase activity"/>
    <property type="evidence" value="ECO:0007669"/>
    <property type="project" value="InterPro"/>
</dbReference>
<keyword evidence="2" id="KW-0815">Transposition</keyword>
<feature type="transmembrane region" description="Helical" evidence="6">
    <location>
        <begin position="359"/>
        <end position="377"/>
    </location>
</feature>
<reference evidence="8 9" key="1">
    <citation type="journal article" date="2011" name="Stand. Genomic Sci.">
        <title>Complete genome sequence of Bacteroides salanitronis type strain (BL78).</title>
        <authorList>
            <person name="Gronow S."/>
            <person name="Held B."/>
            <person name="Lucas S."/>
            <person name="Lapidus A."/>
            <person name="Del Rio T.G."/>
            <person name="Nolan M."/>
            <person name="Tice H."/>
            <person name="Deshpande S."/>
            <person name="Cheng J.F."/>
            <person name="Pitluck S."/>
            <person name="Liolios K."/>
            <person name="Pagani I."/>
            <person name="Ivanova N."/>
            <person name="Mavromatis K."/>
            <person name="Pati A."/>
            <person name="Tapia R."/>
            <person name="Han C."/>
            <person name="Goodwin L."/>
            <person name="Chen A."/>
            <person name="Palaniappan K."/>
            <person name="Land M."/>
            <person name="Hauser L."/>
            <person name="Chang Y.J."/>
            <person name="Jeffries C.D."/>
            <person name="Brambilla E.M."/>
            <person name="Rohde M."/>
            <person name="Goker M."/>
            <person name="Detter J.C."/>
            <person name="Woyke T."/>
            <person name="Bristow J."/>
            <person name="Markowitz V."/>
            <person name="Hugenholtz P."/>
            <person name="Kyrpides N.C."/>
            <person name="Klenk H.P."/>
            <person name="Eisen J.A."/>
        </authorList>
    </citation>
    <scope>NUCLEOTIDE SEQUENCE [LARGE SCALE GENOMIC DNA]</scope>
    <source>
        <strain evidence="8 9">DSM 18170</strain>
    </source>
</reference>
<dbReference type="Proteomes" id="UP000007486">
    <property type="component" value="Chromosome"/>
</dbReference>
<keyword evidence="6" id="KW-0812">Transmembrane</keyword>
<dbReference type="Gene3D" id="3.90.350.10">
    <property type="entry name" value="Transposase Inhibitor Protein From Tn5, Chain A, domain 1"/>
    <property type="match status" value="1"/>
</dbReference>